<dbReference type="EMBL" id="MU865330">
    <property type="protein sequence ID" value="KAK4227500.1"/>
    <property type="molecule type" value="Genomic_DNA"/>
</dbReference>
<keyword evidence="3" id="KW-0645">Protease</keyword>
<evidence type="ECO:0000256" key="5">
    <source>
        <dbReference type="ARBA" id="ARBA00022801"/>
    </source>
</evidence>
<dbReference type="PROSITE" id="PS50802">
    <property type="entry name" value="OTU"/>
    <property type="match status" value="1"/>
</dbReference>
<evidence type="ECO:0000259" key="8">
    <source>
        <dbReference type="PROSITE" id="PS50802"/>
    </source>
</evidence>
<dbReference type="GO" id="GO:0004843">
    <property type="term" value="F:cysteine-type deubiquitinase activity"/>
    <property type="evidence" value="ECO:0007669"/>
    <property type="project" value="UniProtKB-EC"/>
</dbReference>
<dbReference type="PANTHER" id="PTHR12931">
    <property type="entry name" value="UBIQUITIN THIOLESTERASE PROTEIN OTUB"/>
    <property type="match status" value="1"/>
</dbReference>
<keyword evidence="4" id="KW-0833">Ubl conjugation pathway</keyword>
<name>A0AAN7BQ99_9PEZI</name>
<dbReference type="GO" id="GO:0005634">
    <property type="term" value="C:nucleus"/>
    <property type="evidence" value="ECO:0007669"/>
    <property type="project" value="TreeGrafter"/>
</dbReference>
<evidence type="ECO:0000256" key="3">
    <source>
        <dbReference type="ARBA" id="ARBA00022670"/>
    </source>
</evidence>
<dbReference type="InterPro" id="IPR003323">
    <property type="entry name" value="OTU_dom"/>
</dbReference>
<keyword evidence="5" id="KW-0378">Hydrolase</keyword>
<dbReference type="Gene3D" id="1.20.1300.20">
    <property type="entry name" value="Peptidase C65 Otubain, subdomain 2"/>
    <property type="match status" value="1"/>
</dbReference>
<keyword evidence="6" id="KW-0788">Thiol protease</keyword>
<dbReference type="Pfam" id="PF10275">
    <property type="entry name" value="Peptidase_C65"/>
    <property type="match status" value="1"/>
</dbReference>
<evidence type="ECO:0000313" key="10">
    <source>
        <dbReference type="Proteomes" id="UP001301958"/>
    </source>
</evidence>
<dbReference type="GO" id="GO:0071108">
    <property type="term" value="P:protein K48-linked deubiquitination"/>
    <property type="evidence" value="ECO:0007669"/>
    <property type="project" value="TreeGrafter"/>
</dbReference>
<organism evidence="9 10">
    <name type="scientific">Podospora fimiseda</name>
    <dbReference type="NCBI Taxonomy" id="252190"/>
    <lineage>
        <taxon>Eukaryota</taxon>
        <taxon>Fungi</taxon>
        <taxon>Dikarya</taxon>
        <taxon>Ascomycota</taxon>
        <taxon>Pezizomycotina</taxon>
        <taxon>Sordariomycetes</taxon>
        <taxon>Sordariomycetidae</taxon>
        <taxon>Sordariales</taxon>
        <taxon>Podosporaceae</taxon>
        <taxon>Podospora</taxon>
    </lineage>
</organism>
<dbReference type="InterPro" id="IPR019400">
    <property type="entry name" value="Peptidase_C65_otubain"/>
</dbReference>
<accession>A0AAN7BQ99</accession>
<dbReference type="InterPro" id="IPR042468">
    <property type="entry name" value="Peptidase_C65_otubain_sub1"/>
</dbReference>
<reference evidence="9" key="1">
    <citation type="journal article" date="2023" name="Mol. Phylogenet. Evol.">
        <title>Genome-scale phylogeny and comparative genomics of the fungal order Sordariales.</title>
        <authorList>
            <person name="Hensen N."/>
            <person name="Bonometti L."/>
            <person name="Westerberg I."/>
            <person name="Brannstrom I.O."/>
            <person name="Guillou S."/>
            <person name="Cros-Aarteil S."/>
            <person name="Calhoun S."/>
            <person name="Haridas S."/>
            <person name="Kuo A."/>
            <person name="Mondo S."/>
            <person name="Pangilinan J."/>
            <person name="Riley R."/>
            <person name="LaButti K."/>
            <person name="Andreopoulos B."/>
            <person name="Lipzen A."/>
            <person name="Chen C."/>
            <person name="Yan M."/>
            <person name="Daum C."/>
            <person name="Ng V."/>
            <person name="Clum A."/>
            <person name="Steindorff A."/>
            <person name="Ohm R.A."/>
            <person name="Martin F."/>
            <person name="Silar P."/>
            <person name="Natvig D.O."/>
            <person name="Lalanne C."/>
            <person name="Gautier V."/>
            <person name="Ament-Velasquez S.L."/>
            <person name="Kruys A."/>
            <person name="Hutchinson M.I."/>
            <person name="Powell A.J."/>
            <person name="Barry K."/>
            <person name="Miller A.N."/>
            <person name="Grigoriev I.V."/>
            <person name="Debuchy R."/>
            <person name="Gladieux P."/>
            <person name="Hiltunen Thoren M."/>
            <person name="Johannesson H."/>
        </authorList>
    </citation>
    <scope>NUCLEOTIDE SEQUENCE</scope>
    <source>
        <strain evidence="9">CBS 990.96</strain>
    </source>
</reference>
<dbReference type="EC" id="3.4.19.12" evidence="2"/>
<dbReference type="InterPro" id="IPR042467">
    <property type="entry name" value="Peptidase_C65_otubain_sub2"/>
</dbReference>
<dbReference type="AlphaFoldDB" id="A0AAN7BQ99"/>
<feature type="compositionally biased region" description="Polar residues" evidence="7">
    <location>
        <begin position="589"/>
        <end position="598"/>
    </location>
</feature>
<evidence type="ECO:0000256" key="1">
    <source>
        <dbReference type="ARBA" id="ARBA00000707"/>
    </source>
</evidence>
<sequence length="621" mass="68754">MYQHDSTHQQFQHQQYIQIGAGGYSTPQSLPQYTFEQTPLRLAGSVRSGGYGGSRIGSAGLAAADESVLYSPLFSTPPSADIGPASSSAGGSLNSFQNPHTIAEAPPVSLSIPVPASFPSQQLPLLEHHHHQHQQNFTNMDEINPDIIAQQTAAQEYEPPLVEGPPVGEKTPSTVITVEYAKADPVYVQKTQELPKTYSHYRPVRGDGNCGWRAIAFGYFETMAKSGNRILIESEVERLETLNKYIESMGRVADFVFTDMAQESLDLLTHMASVAEDTEKTQEILYQIFNTEDIANSIMYHIRLMASAYLRGHREKFGAFVSHPQGIEGYCTNFLERHSVEIEHLGIAILVEVLLKPAGITLEVAYLDRSPGNEVNTYRFPEEANGLSPAELGPMIYLLFRPDHYDILYRVESEPAPSDTSVTLQVHRVDISQNFEMAPTPAALQTLGPVDYNPLLLIPGYGDFTPGVDSVLDSSPSPLSAYSPSPVAPWVSSPFPDTPPPQTVPLAAPPSIPVIIPELIPSIPSTRLDRSKLSPLAQLLFPEHETPELETEQNPLRFSEYCQMPEFLENGTWREPNFQTSSFKNSHFNVAHYNNPNFQPEEYKPGEDDPPPRNTKKRASV</sequence>
<feature type="domain" description="OTU" evidence="8">
    <location>
        <begin position="199"/>
        <end position="411"/>
    </location>
</feature>
<feature type="region of interest" description="Disordered" evidence="7">
    <location>
        <begin position="589"/>
        <end position="621"/>
    </location>
</feature>
<reference evidence="9" key="2">
    <citation type="submission" date="2023-05" db="EMBL/GenBank/DDBJ databases">
        <authorList>
            <consortium name="Lawrence Berkeley National Laboratory"/>
            <person name="Steindorff A."/>
            <person name="Hensen N."/>
            <person name="Bonometti L."/>
            <person name="Westerberg I."/>
            <person name="Brannstrom I.O."/>
            <person name="Guillou S."/>
            <person name="Cros-Aarteil S."/>
            <person name="Calhoun S."/>
            <person name="Haridas S."/>
            <person name="Kuo A."/>
            <person name="Mondo S."/>
            <person name="Pangilinan J."/>
            <person name="Riley R."/>
            <person name="Labutti K."/>
            <person name="Andreopoulos B."/>
            <person name="Lipzen A."/>
            <person name="Chen C."/>
            <person name="Yanf M."/>
            <person name="Daum C."/>
            <person name="Ng V."/>
            <person name="Clum A."/>
            <person name="Ohm R."/>
            <person name="Martin F."/>
            <person name="Silar P."/>
            <person name="Natvig D."/>
            <person name="Lalanne C."/>
            <person name="Gautier V."/>
            <person name="Ament-Velasquez S.L."/>
            <person name="Kruys A."/>
            <person name="Hutchinson M.I."/>
            <person name="Powell A.J."/>
            <person name="Barry K."/>
            <person name="Miller A.N."/>
            <person name="Grigoriev I.V."/>
            <person name="Debuchy R."/>
            <person name="Gladieux P."/>
            <person name="Thoren M.H."/>
            <person name="Johannesson H."/>
        </authorList>
    </citation>
    <scope>NUCLEOTIDE SEQUENCE</scope>
    <source>
        <strain evidence="9">CBS 990.96</strain>
    </source>
</reference>
<evidence type="ECO:0000256" key="7">
    <source>
        <dbReference type="SAM" id="MobiDB-lite"/>
    </source>
</evidence>
<dbReference type="SUPFAM" id="SSF54001">
    <property type="entry name" value="Cysteine proteinases"/>
    <property type="match status" value="1"/>
</dbReference>
<evidence type="ECO:0000256" key="4">
    <source>
        <dbReference type="ARBA" id="ARBA00022786"/>
    </source>
</evidence>
<keyword evidence="10" id="KW-1185">Reference proteome</keyword>
<dbReference type="InterPro" id="IPR038765">
    <property type="entry name" value="Papain-like_cys_pep_sf"/>
</dbReference>
<dbReference type="GO" id="GO:0006508">
    <property type="term" value="P:proteolysis"/>
    <property type="evidence" value="ECO:0007669"/>
    <property type="project" value="UniProtKB-KW"/>
</dbReference>
<dbReference type="Proteomes" id="UP001301958">
    <property type="component" value="Unassembled WGS sequence"/>
</dbReference>
<dbReference type="GO" id="GO:0043130">
    <property type="term" value="F:ubiquitin binding"/>
    <property type="evidence" value="ECO:0007669"/>
    <property type="project" value="TreeGrafter"/>
</dbReference>
<comment type="caution">
    <text evidence="9">The sequence shown here is derived from an EMBL/GenBank/DDBJ whole genome shotgun (WGS) entry which is preliminary data.</text>
</comment>
<evidence type="ECO:0000256" key="2">
    <source>
        <dbReference type="ARBA" id="ARBA00012759"/>
    </source>
</evidence>
<feature type="compositionally biased region" description="Basic and acidic residues" evidence="7">
    <location>
        <begin position="601"/>
        <end position="611"/>
    </location>
</feature>
<dbReference type="CDD" id="cd22749">
    <property type="entry name" value="Otubain_C65"/>
    <property type="match status" value="1"/>
</dbReference>
<proteinExistence type="predicted"/>
<dbReference type="PANTHER" id="PTHR12931:SF15">
    <property type="entry name" value="UBIQUITIN THIOESTERASE OTUBAIN-LIKE"/>
    <property type="match status" value="1"/>
</dbReference>
<evidence type="ECO:0000256" key="6">
    <source>
        <dbReference type="ARBA" id="ARBA00022807"/>
    </source>
</evidence>
<protein>
    <recommendedName>
        <fullName evidence="2">ubiquitinyl hydrolase 1</fullName>
        <ecNumber evidence="2">3.4.19.12</ecNumber>
    </recommendedName>
</protein>
<evidence type="ECO:0000313" key="9">
    <source>
        <dbReference type="EMBL" id="KAK4227500.1"/>
    </source>
</evidence>
<gene>
    <name evidence="9" type="ORF">QBC38DRAFT_443644</name>
</gene>
<comment type="catalytic activity">
    <reaction evidence="1">
        <text>Thiol-dependent hydrolysis of ester, thioester, amide, peptide and isopeptide bonds formed by the C-terminal Gly of ubiquitin (a 76-residue protein attached to proteins as an intracellular targeting signal).</text>
        <dbReference type="EC" id="3.4.19.12"/>
    </reaction>
</comment>
<dbReference type="Gene3D" id="3.30.200.60">
    <property type="entry name" value="Peptidase C65 Otubain, subdomain 1"/>
    <property type="match status" value="1"/>
</dbReference>